<keyword evidence="2" id="KW-0521">NADP</keyword>
<dbReference type="InterPro" id="IPR023210">
    <property type="entry name" value="NADP_OxRdtase_dom"/>
</dbReference>
<accession>A0ABP4SRG6</accession>
<proteinExistence type="inferred from homology"/>
<dbReference type="NCBIfam" id="NF007388">
    <property type="entry name" value="PRK09912.1"/>
    <property type="match status" value="1"/>
</dbReference>
<evidence type="ECO:0000259" key="4">
    <source>
        <dbReference type="Pfam" id="PF00248"/>
    </source>
</evidence>
<dbReference type="PANTHER" id="PTHR43150:SF4">
    <property type="entry name" value="L-GLYCERALDEHYDE 3-PHOSPHATE REDUCTASE"/>
    <property type="match status" value="1"/>
</dbReference>
<dbReference type="PANTHER" id="PTHR43150">
    <property type="entry name" value="HYPERKINETIC, ISOFORM M"/>
    <property type="match status" value="1"/>
</dbReference>
<dbReference type="Pfam" id="PF00248">
    <property type="entry name" value="Aldo_ket_red"/>
    <property type="match status" value="1"/>
</dbReference>
<comment type="similarity">
    <text evidence="1">Belongs to the shaker potassium channel beta subunit family.</text>
</comment>
<evidence type="ECO:0000313" key="6">
    <source>
        <dbReference type="Proteomes" id="UP001500618"/>
    </source>
</evidence>
<protein>
    <submittedName>
        <fullName evidence="5">L-glyceraldehyde 3-phosphate reductase</fullName>
    </submittedName>
</protein>
<dbReference type="EMBL" id="BAAANY010000009">
    <property type="protein sequence ID" value="GAA1676113.1"/>
    <property type="molecule type" value="Genomic_DNA"/>
</dbReference>
<dbReference type="InterPro" id="IPR005399">
    <property type="entry name" value="K_chnl_volt-dep_bsu_KCNAB-rel"/>
</dbReference>
<organism evidence="5 6">
    <name type="scientific">Fodinicola feengrottensis</name>
    <dbReference type="NCBI Taxonomy" id="435914"/>
    <lineage>
        <taxon>Bacteria</taxon>
        <taxon>Bacillati</taxon>
        <taxon>Actinomycetota</taxon>
        <taxon>Actinomycetes</taxon>
        <taxon>Mycobacteriales</taxon>
        <taxon>Fodinicola</taxon>
    </lineage>
</organism>
<dbReference type="InterPro" id="IPR036812">
    <property type="entry name" value="NAD(P)_OxRdtase_dom_sf"/>
</dbReference>
<evidence type="ECO:0000256" key="3">
    <source>
        <dbReference type="ARBA" id="ARBA00023002"/>
    </source>
</evidence>
<evidence type="ECO:0000256" key="2">
    <source>
        <dbReference type="ARBA" id="ARBA00022857"/>
    </source>
</evidence>
<evidence type="ECO:0000256" key="1">
    <source>
        <dbReference type="ARBA" id="ARBA00006515"/>
    </source>
</evidence>
<gene>
    <name evidence="5" type="primary">mgrA</name>
    <name evidence="5" type="ORF">GCM10009765_26780</name>
</gene>
<keyword evidence="6" id="KW-1185">Reference proteome</keyword>
<feature type="domain" description="NADP-dependent oxidoreductase" evidence="4">
    <location>
        <begin position="32"/>
        <end position="331"/>
    </location>
</feature>
<dbReference type="Proteomes" id="UP001500618">
    <property type="component" value="Unassembled WGS sequence"/>
</dbReference>
<keyword evidence="3" id="KW-0560">Oxidoreductase</keyword>
<name>A0ABP4SRG6_9ACTN</name>
<dbReference type="RefSeq" id="WP_344310281.1">
    <property type="nucleotide sequence ID" value="NZ_BAAANY010000009.1"/>
</dbReference>
<dbReference type="SUPFAM" id="SSF51430">
    <property type="entry name" value="NAD(P)-linked oxidoreductase"/>
    <property type="match status" value="1"/>
</dbReference>
<comment type="caution">
    <text evidence="5">The sequence shown here is derived from an EMBL/GenBank/DDBJ whole genome shotgun (WGS) entry which is preliminary data.</text>
</comment>
<reference evidence="6" key="1">
    <citation type="journal article" date="2019" name="Int. J. Syst. Evol. Microbiol.">
        <title>The Global Catalogue of Microorganisms (GCM) 10K type strain sequencing project: providing services to taxonomists for standard genome sequencing and annotation.</title>
        <authorList>
            <consortium name="The Broad Institute Genomics Platform"/>
            <consortium name="The Broad Institute Genome Sequencing Center for Infectious Disease"/>
            <person name="Wu L."/>
            <person name="Ma J."/>
        </authorList>
    </citation>
    <scope>NUCLEOTIDE SEQUENCE [LARGE SCALE GENOMIC DNA]</scope>
    <source>
        <strain evidence="6">JCM 14718</strain>
    </source>
</reference>
<sequence length="346" mass="37458">MTNGYLADDGRYDGRMPYRPSGASGLVLPAVSLGFWYNFGGVDPFERQRAVTRRAFDLGVTHFDLANNYGPPPGSAEQNMGRLLATDFKPYRDELVISSKAGYEMWPGPYGDGGSRKYLLASLDQSLKRLGLDYVDIFYSHRMSPETPLEETVGALVSAVQQGKALYVGISSYTGQRSREAAQLLREAGVPLLIHQPSYSILNRWVETDLLDSLDELGVGCIAFSPLSQGLLTSKYLDGVPAGTRASDAEKDALSAAALTEPVVAGLRGLNDLAAERDQTLAQMALAWILRDPRVTSALIGARTVEQLEDSVAAVRKLTFTDSELATIDDCTKATGLDLFAHTPQG</sequence>
<evidence type="ECO:0000313" key="5">
    <source>
        <dbReference type="EMBL" id="GAA1676113.1"/>
    </source>
</evidence>
<dbReference type="Gene3D" id="3.20.20.100">
    <property type="entry name" value="NADP-dependent oxidoreductase domain"/>
    <property type="match status" value="1"/>
</dbReference>